<dbReference type="Proteomes" id="UP001293593">
    <property type="component" value="Unassembled WGS sequence"/>
</dbReference>
<dbReference type="EC" id="3.2.1.39" evidence="3"/>
<evidence type="ECO:0000313" key="11">
    <source>
        <dbReference type="Proteomes" id="UP001293593"/>
    </source>
</evidence>
<evidence type="ECO:0000256" key="9">
    <source>
        <dbReference type="SAM" id="SignalP"/>
    </source>
</evidence>
<dbReference type="PANTHER" id="PTHR32227">
    <property type="entry name" value="GLUCAN ENDO-1,3-BETA-GLUCOSIDASE BG1-RELATED-RELATED"/>
    <property type="match status" value="1"/>
</dbReference>
<evidence type="ECO:0000256" key="2">
    <source>
        <dbReference type="ARBA" id="ARBA00008773"/>
    </source>
</evidence>
<dbReference type="Pfam" id="PF00332">
    <property type="entry name" value="Glyco_hydro_17"/>
    <property type="match status" value="1"/>
</dbReference>
<dbReference type="InterPro" id="IPR044965">
    <property type="entry name" value="Glyco_hydro_17_plant"/>
</dbReference>
<evidence type="ECO:0000256" key="8">
    <source>
        <dbReference type="RuleBase" id="RU004335"/>
    </source>
</evidence>
<name>A0AAE1N4Z5_9FABA</name>
<keyword evidence="4" id="KW-0378">Hydrolase</keyword>
<reference evidence="10" key="1">
    <citation type="submission" date="2023-10" db="EMBL/GenBank/DDBJ databases">
        <title>Chromosome-level genome of the transformable northern wattle, Acacia crassicarpa.</title>
        <authorList>
            <person name="Massaro I."/>
            <person name="Sinha N.R."/>
            <person name="Poethig S."/>
            <person name="Leichty A.R."/>
        </authorList>
    </citation>
    <scope>NUCLEOTIDE SEQUENCE</scope>
    <source>
        <strain evidence="10">Acra3RX</strain>
        <tissue evidence="10">Leaf</tissue>
    </source>
</reference>
<evidence type="ECO:0000313" key="10">
    <source>
        <dbReference type="EMBL" id="KAK4282700.1"/>
    </source>
</evidence>
<dbReference type="Gene3D" id="3.20.20.80">
    <property type="entry name" value="Glycosidases"/>
    <property type="match status" value="1"/>
</dbReference>
<gene>
    <name evidence="10" type="ORF">QN277_014045</name>
</gene>
<comment type="catalytic activity">
    <reaction evidence="1">
        <text>Hydrolysis of (1-&gt;3)-beta-D-glucosidic linkages in (1-&gt;3)-beta-D-glucans.</text>
        <dbReference type="EC" id="3.2.1.39"/>
    </reaction>
</comment>
<keyword evidence="11" id="KW-1185">Reference proteome</keyword>
<keyword evidence="5" id="KW-0326">Glycosidase</keyword>
<comment type="caution">
    <text evidence="10">The sequence shown here is derived from an EMBL/GenBank/DDBJ whole genome shotgun (WGS) entry which is preliminary data.</text>
</comment>
<accession>A0AAE1N4Z5</accession>
<proteinExistence type="inferred from homology"/>
<dbReference type="AlphaFoldDB" id="A0AAE1N4Z5"/>
<evidence type="ECO:0000256" key="1">
    <source>
        <dbReference type="ARBA" id="ARBA00000382"/>
    </source>
</evidence>
<comment type="similarity">
    <text evidence="2 8">Belongs to the glycosyl hydrolase 17 family.</text>
</comment>
<evidence type="ECO:0000256" key="5">
    <source>
        <dbReference type="ARBA" id="ARBA00023295"/>
    </source>
</evidence>
<evidence type="ECO:0000256" key="6">
    <source>
        <dbReference type="ARBA" id="ARBA00033335"/>
    </source>
</evidence>
<dbReference type="PROSITE" id="PS51257">
    <property type="entry name" value="PROKAR_LIPOPROTEIN"/>
    <property type="match status" value="1"/>
</dbReference>
<evidence type="ECO:0000256" key="7">
    <source>
        <dbReference type="ARBA" id="ARBA00033417"/>
    </source>
</evidence>
<evidence type="ECO:0000256" key="3">
    <source>
        <dbReference type="ARBA" id="ARBA00012780"/>
    </source>
</evidence>
<sequence>MKLKRWLACILCFTVTILSCTSSAFVGVNIGTDVSNLPSAVDVVAFLKAHQITHVCLYDANTRMLQALANSGIQVIVGATNEELLRVGEPPSIAACHARKGTLDNSRARALRIGLGG</sequence>
<dbReference type="GO" id="GO:0005975">
    <property type="term" value="P:carbohydrate metabolic process"/>
    <property type="evidence" value="ECO:0007669"/>
    <property type="project" value="InterPro"/>
</dbReference>
<dbReference type="InterPro" id="IPR000490">
    <property type="entry name" value="Glyco_hydro_17"/>
</dbReference>
<organism evidence="10 11">
    <name type="scientific">Acacia crassicarpa</name>
    <name type="common">northern wattle</name>
    <dbReference type="NCBI Taxonomy" id="499986"/>
    <lineage>
        <taxon>Eukaryota</taxon>
        <taxon>Viridiplantae</taxon>
        <taxon>Streptophyta</taxon>
        <taxon>Embryophyta</taxon>
        <taxon>Tracheophyta</taxon>
        <taxon>Spermatophyta</taxon>
        <taxon>Magnoliopsida</taxon>
        <taxon>eudicotyledons</taxon>
        <taxon>Gunneridae</taxon>
        <taxon>Pentapetalae</taxon>
        <taxon>rosids</taxon>
        <taxon>fabids</taxon>
        <taxon>Fabales</taxon>
        <taxon>Fabaceae</taxon>
        <taxon>Caesalpinioideae</taxon>
        <taxon>mimosoid clade</taxon>
        <taxon>Acacieae</taxon>
        <taxon>Acacia</taxon>
    </lineage>
</organism>
<feature type="signal peptide" evidence="9">
    <location>
        <begin position="1"/>
        <end position="23"/>
    </location>
</feature>
<dbReference type="EMBL" id="JAWXYG010000002">
    <property type="protein sequence ID" value="KAK4282700.1"/>
    <property type="molecule type" value="Genomic_DNA"/>
</dbReference>
<feature type="chain" id="PRO_5042099691" description="glucan endo-1,3-beta-D-glucosidase" evidence="9">
    <location>
        <begin position="24"/>
        <end position="117"/>
    </location>
</feature>
<dbReference type="GO" id="GO:0042973">
    <property type="term" value="F:glucan endo-1,3-beta-D-glucosidase activity"/>
    <property type="evidence" value="ECO:0007669"/>
    <property type="project" value="UniProtKB-EC"/>
</dbReference>
<protein>
    <recommendedName>
        <fullName evidence="3">glucan endo-1,3-beta-D-glucosidase</fullName>
        <ecNumber evidence="3">3.2.1.39</ecNumber>
    </recommendedName>
    <alternativeName>
        <fullName evidence="6">(1-&gt;3)-beta-glucan endohydrolase</fullName>
    </alternativeName>
    <alternativeName>
        <fullName evidence="7">Beta-1,3-endoglucanase</fullName>
    </alternativeName>
</protein>
<dbReference type="InterPro" id="IPR017853">
    <property type="entry name" value="GH"/>
</dbReference>
<dbReference type="SUPFAM" id="SSF51445">
    <property type="entry name" value="(Trans)glycosidases"/>
    <property type="match status" value="1"/>
</dbReference>
<evidence type="ECO:0000256" key="4">
    <source>
        <dbReference type="ARBA" id="ARBA00022801"/>
    </source>
</evidence>
<keyword evidence="9" id="KW-0732">Signal</keyword>